<keyword evidence="5" id="KW-1185">Reference proteome</keyword>
<feature type="domain" description="Helicase ATP-binding" evidence="2">
    <location>
        <begin position="1"/>
        <end position="143"/>
    </location>
</feature>
<feature type="domain" description="Helicase C-terminal" evidence="3">
    <location>
        <begin position="267"/>
        <end position="428"/>
    </location>
</feature>
<keyword evidence="4" id="KW-0547">Nucleotide-binding</keyword>
<dbReference type="CDD" id="cd18793">
    <property type="entry name" value="SF2_C_SNF"/>
    <property type="match status" value="1"/>
</dbReference>
<reference evidence="4 5" key="1">
    <citation type="submission" date="2021-12" db="EMBL/GenBank/DDBJ databases">
        <title>Genome seq of p7.</title>
        <authorList>
            <person name="Seo T."/>
        </authorList>
    </citation>
    <scope>NUCLEOTIDE SEQUENCE [LARGE SCALE GENOMIC DNA]</scope>
    <source>
        <strain evidence="4 5">P7</strain>
    </source>
</reference>
<dbReference type="SMART" id="SM00487">
    <property type="entry name" value="DEXDc"/>
    <property type="match status" value="1"/>
</dbReference>
<dbReference type="Gene3D" id="3.40.50.300">
    <property type="entry name" value="P-loop containing nucleotide triphosphate hydrolases"/>
    <property type="match status" value="1"/>
</dbReference>
<name>A0ABS8X7N5_9BURK</name>
<dbReference type="InterPro" id="IPR027417">
    <property type="entry name" value="P-loop_NTPase"/>
</dbReference>
<evidence type="ECO:0000313" key="4">
    <source>
        <dbReference type="EMBL" id="MCE4536604.1"/>
    </source>
</evidence>
<accession>A0ABS8X7N5</accession>
<evidence type="ECO:0000313" key="5">
    <source>
        <dbReference type="Proteomes" id="UP001201463"/>
    </source>
</evidence>
<evidence type="ECO:0000259" key="3">
    <source>
        <dbReference type="PROSITE" id="PS51194"/>
    </source>
</evidence>
<dbReference type="PROSITE" id="PS51192">
    <property type="entry name" value="HELICASE_ATP_BIND_1"/>
    <property type="match status" value="1"/>
</dbReference>
<organism evidence="4 5">
    <name type="scientific">Pelomonas caseinilytica</name>
    <dbReference type="NCBI Taxonomy" id="2906763"/>
    <lineage>
        <taxon>Bacteria</taxon>
        <taxon>Pseudomonadati</taxon>
        <taxon>Pseudomonadota</taxon>
        <taxon>Betaproteobacteria</taxon>
        <taxon>Burkholderiales</taxon>
        <taxon>Sphaerotilaceae</taxon>
        <taxon>Roseateles</taxon>
    </lineage>
</organism>
<dbReference type="SUPFAM" id="SSF52540">
    <property type="entry name" value="P-loop containing nucleoside triphosphate hydrolases"/>
    <property type="match status" value="2"/>
</dbReference>
<dbReference type="InterPro" id="IPR049730">
    <property type="entry name" value="SNF2/RAD54-like_C"/>
</dbReference>
<keyword evidence="1" id="KW-0378">Hydrolase</keyword>
<evidence type="ECO:0000256" key="1">
    <source>
        <dbReference type="ARBA" id="ARBA00022801"/>
    </source>
</evidence>
<dbReference type="InterPro" id="IPR014001">
    <property type="entry name" value="Helicase_ATP-bd"/>
</dbReference>
<dbReference type="GO" id="GO:0004386">
    <property type="term" value="F:helicase activity"/>
    <property type="evidence" value="ECO:0007669"/>
    <property type="project" value="UniProtKB-KW"/>
</dbReference>
<dbReference type="EMBL" id="JAJTWT010000002">
    <property type="protein sequence ID" value="MCE4536604.1"/>
    <property type="molecule type" value="Genomic_DNA"/>
</dbReference>
<dbReference type="InterPro" id="IPR001650">
    <property type="entry name" value="Helicase_C-like"/>
</dbReference>
<dbReference type="Pfam" id="PF00271">
    <property type="entry name" value="Helicase_C"/>
    <property type="match status" value="1"/>
</dbReference>
<gene>
    <name evidence="4" type="ORF">LXT12_04990</name>
</gene>
<proteinExistence type="predicted"/>
<dbReference type="PROSITE" id="PS51194">
    <property type="entry name" value="HELICASE_CTER"/>
    <property type="match status" value="1"/>
</dbReference>
<dbReference type="Proteomes" id="UP001201463">
    <property type="component" value="Unassembled WGS sequence"/>
</dbReference>
<dbReference type="Pfam" id="PF00176">
    <property type="entry name" value="SNF2-rel_dom"/>
    <property type="match status" value="1"/>
</dbReference>
<keyword evidence="4" id="KW-0347">Helicase</keyword>
<sequence length="434" mass="46885">MGLGKTVQALALLIDRAADGPALVIAPTSVCGNWLAECSAFAPSLKAQGYADASDRGALLAAAGPGDVIVASYALAQIDVEAFAAIRWHTLVLDEAQALKNAATKRARSVAELDAGFRLALSGTPVENRLADLWSLMNLINPGLLGTAAQFNERFAGPIERQQDASARARLRRIVAPFLLRRTKAQVLQDLPARTEIVHRVEPSEQERHFLEALRRDARAAVAQAAADPERGAPMQVLAELMRLRRAACDPRLVSPELGLVGSKMAEFERIVRELVEGGHKALVFSQFTDYLDLLGERLTQMSLAFQRLDGSTPQAERTKRVAAFQRGDADGGEVFLISLKAGGFGLNLTVADYVLIVDPWWNPAAEDQAAGRAHRMGQQRPVTVYRLVTAGSVEERIIELHRDKRGLAEGMLEGDGQVAPLDAAALAALLEDK</sequence>
<keyword evidence="4" id="KW-0067">ATP-binding</keyword>
<protein>
    <submittedName>
        <fullName evidence="4">DEAD/DEAH box helicase</fullName>
    </submittedName>
</protein>
<dbReference type="PANTHER" id="PTHR10799">
    <property type="entry name" value="SNF2/RAD54 HELICASE FAMILY"/>
    <property type="match status" value="1"/>
</dbReference>
<dbReference type="InterPro" id="IPR000330">
    <property type="entry name" value="SNF2_N"/>
</dbReference>
<dbReference type="SMART" id="SM00490">
    <property type="entry name" value="HELICc"/>
    <property type="match status" value="1"/>
</dbReference>
<evidence type="ECO:0000259" key="2">
    <source>
        <dbReference type="PROSITE" id="PS51192"/>
    </source>
</evidence>
<comment type="caution">
    <text evidence="4">The sequence shown here is derived from an EMBL/GenBank/DDBJ whole genome shotgun (WGS) entry which is preliminary data.</text>
</comment>
<dbReference type="Gene3D" id="3.40.50.10810">
    <property type="entry name" value="Tandem AAA-ATPase domain"/>
    <property type="match status" value="1"/>
</dbReference>
<dbReference type="InterPro" id="IPR038718">
    <property type="entry name" value="SNF2-like_sf"/>
</dbReference>